<evidence type="ECO:0000256" key="4">
    <source>
        <dbReference type="ARBA" id="ARBA00022729"/>
    </source>
</evidence>
<dbReference type="PATRIC" id="fig|84022.5.peg.815"/>
<dbReference type="KEGG" id="cace:CACET_c24250"/>
<dbReference type="RefSeq" id="WP_044825350.1">
    <property type="nucleotide sequence ID" value="NZ_CP009687.1"/>
</dbReference>
<dbReference type="GO" id="GO:0042597">
    <property type="term" value="C:periplasmic space"/>
    <property type="evidence" value="ECO:0007669"/>
    <property type="project" value="UniProtKB-ARBA"/>
</dbReference>
<evidence type="ECO:0000313" key="5">
    <source>
        <dbReference type="EMBL" id="AKL95870.1"/>
    </source>
</evidence>
<dbReference type="PROSITE" id="PS51257">
    <property type="entry name" value="PROKAR_LIPOPROTEIN"/>
    <property type="match status" value="1"/>
</dbReference>
<protein>
    <submittedName>
        <fullName evidence="5">Nickel-binding periplasmic protein NikA</fullName>
    </submittedName>
</protein>
<dbReference type="Gene3D" id="3.10.105.10">
    <property type="entry name" value="Dipeptide-binding Protein, Domain 3"/>
    <property type="match status" value="1"/>
</dbReference>
<evidence type="ECO:0000313" key="6">
    <source>
        <dbReference type="Proteomes" id="UP000035704"/>
    </source>
</evidence>
<dbReference type="OrthoDB" id="9772924at2"/>
<dbReference type="GO" id="GO:1904680">
    <property type="term" value="F:peptide transmembrane transporter activity"/>
    <property type="evidence" value="ECO:0007669"/>
    <property type="project" value="TreeGrafter"/>
</dbReference>
<dbReference type="PANTHER" id="PTHR30290:SF10">
    <property type="entry name" value="PERIPLASMIC OLIGOPEPTIDE-BINDING PROTEIN-RELATED"/>
    <property type="match status" value="1"/>
</dbReference>
<evidence type="ECO:0000256" key="1">
    <source>
        <dbReference type="ARBA" id="ARBA00004196"/>
    </source>
</evidence>
<comment type="subcellular location">
    <subcellularLocation>
        <location evidence="1">Cell envelope</location>
    </subcellularLocation>
</comment>
<evidence type="ECO:0000256" key="3">
    <source>
        <dbReference type="ARBA" id="ARBA00022448"/>
    </source>
</evidence>
<evidence type="ECO:0000256" key="2">
    <source>
        <dbReference type="ARBA" id="ARBA00005695"/>
    </source>
</evidence>
<dbReference type="InterPro" id="IPR039424">
    <property type="entry name" value="SBP_5"/>
</dbReference>
<proteinExistence type="inferred from homology"/>
<dbReference type="PANTHER" id="PTHR30290">
    <property type="entry name" value="PERIPLASMIC BINDING COMPONENT OF ABC TRANSPORTER"/>
    <property type="match status" value="1"/>
</dbReference>
<keyword evidence="6" id="KW-1185">Reference proteome</keyword>
<dbReference type="PIRSF" id="PIRSF002741">
    <property type="entry name" value="MppA"/>
    <property type="match status" value="1"/>
</dbReference>
<accession>A0A0D8I8D0</accession>
<keyword evidence="4" id="KW-0732">Signal</keyword>
<dbReference type="InterPro" id="IPR000914">
    <property type="entry name" value="SBP_5_dom"/>
</dbReference>
<name>A0A0D8I8D0_9CLOT</name>
<reference evidence="5 6" key="1">
    <citation type="submission" date="2014-10" db="EMBL/GenBank/DDBJ databases">
        <title>Genome sequence of Clostridium aceticum DSM 1496.</title>
        <authorList>
            <person name="Poehlein A."/>
            <person name="Schiel-Bengelsdorf B."/>
            <person name="Gottschalk G."/>
            <person name="Duerre P."/>
            <person name="Daniel R."/>
        </authorList>
    </citation>
    <scope>NUCLEOTIDE SEQUENCE [LARGE SCALE GENOMIC DNA]</scope>
    <source>
        <strain evidence="5 6">DSM 1496</strain>
    </source>
</reference>
<dbReference type="STRING" id="84022.CACET_c24250"/>
<dbReference type="GO" id="GO:0015833">
    <property type="term" value="P:peptide transport"/>
    <property type="evidence" value="ECO:0007669"/>
    <property type="project" value="TreeGrafter"/>
</dbReference>
<dbReference type="Pfam" id="PF00496">
    <property type="entry name" value="SBP_bac_5"/>
    <property type="match status" value="1"/>
</dbReference>
<dbReference type="Proteomes" id="UP000035704">
    <property type="component" value="Chromosome"/>
</dbReference>
<dbReference type="EMBL" id="CP009687">
    <property type="protein sequence ID" value="AKL95870.1"/>
    <property type="molecule type" value="Genomic_DNA"/>
</dbReference>
<dbReference type="AlphaFoldDB" id="A0A0D8I8D0"/>
<keyword evidence="3" id="KW-0813">Transport</keyword>
<dbReference type="GO" id="GO:0030313">
    <property type="term" value="C:cell envelope"/>
    <property type="evidence" value="ECO:0007669"/>
    <property type="project" value="UniProtKB-SubCell"/>
</dbReference>
<sequence length="527" mass="59293">MEKKSFKKCFSFVVIFLLVAGLFLTGCQQKVETNSPEEKAAVPQHLVIGEQSDLKGYDPGSSMSDFVRALIYNNLVELDMNFKKSPGLAESWKMSDDGKTWTFELRKNVVFHDGTPWDAEAAKINLDIRREGTGKGWLSAVEEVEVVAPHTLAVHLKEPVYTFASDLTPPFLAMVSPKAFDAEGNVTEAIGTGPFKLTSWTTDSEFVMERNEEYFAGAPTLEKLTFKVIPDAETRALALQAGEIDMMSGREALTAVQRLKGLPDVKIVKEMSQTSEVLFFNVYEEPFNDIKVRQAVAHAINFQEMVPQLLEDLAEAPRNFFSQAYSEYMNNSLSLPQYNINEAKVLLAEAGWEDKNGNGILEKNGRLLKARLVLGAKNEEDKILSAVIQDKLKDIGMEIELVHLEAGALREALTEKNYDMIMIGQWSVPHDDPTSHYLNGYWHSNSNYTIYTSPELDAKIEKLHLSLDVAERLSLHQEIQAKILEKTPVLVVFHRNNVMVMNEKVETFEISTGTWQIFRGLTKTTVQ</sequence>
<dbReference type="SUPFAM" id="SSF53850">
    <property type="entry name" value="Periplasmic binding protein-like II"/>
    <property type="match status" value="1"/>
</dbReference>
<gene>
    <name evidence="5" type="primary">nikA2</name>
    <name evidence="5" type="ORF">CACET_c24250</name>
</gene>
<dbReference type="InterPro" id="IPR030678">
    <property type="entry name" value="Peptide/Ni-bd"/>
</dbReference>
<dbReference type="Gene3D" id="3.40.190.10">
    <property type="entry name" value="Periplasmic binding protein-like II"/>
    <property type="match status" value="1"/>
</dbReference>
<dbReference type="GO" id="GO:0043190">
    <property type="term" value="C:ATP-binding cassette (ABC) transporter complex"/>
    <property type="evidence" value="ECO:0007669"/>
    <property type="project" value="InterPro"/>
</dbReference>
<organism evidence="5 6">
    <name type="scientific">Clostridium aceticum</name>
    <dbReference type="NCBI Taxonomy" id="84022"/>
    <lineage>
        <taxon>Bacteria</taxon>
        <taxon>Bacillati</taxon>
        <taxon>Bacillota</taxon>
        <taxon>Clostridia</taxon>
        <taxon>Eubacteriales</taxon>
        <taxon>Clostridiaceae</taxon>
        <taxon>Clostridium</taxon>
    </lineage>
</organism>
<comment type="similarity">
    <text evidence="2">Belongs to the bacterial solute-binding protein 5 family.</text>
</comment>